<evidence type="ECO:0000256" key="1">
    <source>
        <dbReference type="ARBA" id="ARBA00022553"/>
    </source>
</evidence>
<dbReference type="EMBL" id="VYXP01000013">
    <property type="protein sequence ID" value="KAA9129646.1"/>
    <property type="molecule type" value="Genomic_DNA"/>
</dbReference>
<dbReference type="Pfam" id="PF00072">
    <property type="entry name" value="Response_reg"/>
    <property type="match status" value="1"/>
</dbReference>
<evidence type="ECO:0000256" key="2">
    <source>
        <dbReference type="ARBA" id="ARBA00023015"/>
    </source>
</evidence>
<dbReference type="Pfam" id="PF00196">
    <property type="entry name" value="GerE"/>
    <property type="match status" value="1"/>
</dbReference>
<proteinExistence type="predicted"/>
<dbReference type="InterPro" id="IPR039420">
    <property type="entry name" value="WalR-like"/>
</dbReference>
<dbReference type="PANTHER" id="PTHR43214:SF24">
    <property type="entry name" value="TRANSCRIPTIONAL REGULATORY PROTEIN NARL-RELATED"/>
    <property type="match status" value="1"/>
</dbReference>
<evidence type="ECO:0000313" key="8">
    <source>
        <dbReference type="EMBL" id="KAA9129646.1"/>
    </source>
</evidence>
<keyword evidence="2" id="KW-0805">Transcription regulation</keyword>
<evidence type="ECO:0000256" key="5">
    <source>
        <dbReference type="PROSITE-ProRule" id="PRU00169"/>
    </source>
</evidence>
<accession>A0A5N0T756</accession>
<evidence type="ECO:0000259" key="7">
    <source>
        <dbReference type="PROSITE" id="PS50110"/>
    </source>
</evidence>
<dbReference type="Proteomes" id="UP000325372">
    <property type="component" value="Unassembled WGS sequence"/>
</dbReference>
<keyword evidence="1 5" id="KW-0597">Phosphoprotein</keyword>
<keyword evidence="9" id="KW-1185">Reference proteome</keyword>
<dbReference type="InterPro" id="IPR016032">
    <property type="entry name" value="Sig_transdc_resp-reg_C-effctor"/>
</dbReference>
<dbReference type="CDD" id="cd06170">
    <property type="entry name" value="LuxR_C_like"/>
    <property type="match status" value="1"/>
</dbReference>
<dbReference type="PRINTS" id="PR00038">
    <property type="entry name" value="HTHLUXR"/>
</dbReference>
<sequence>MSLRVLVVDDQALVRRGFAMMLDHEPDIQVAGEAADGLQAIEAAQRLKPDVILMDIRMPGLDGLEATAQILSQAGSRDAPAPRVVILTTFDPDEYVYRALRAGASGFVLKDIPPEELVNAVRVVAEGGALLSPDITRRLIARFAEGPTLSNNLDDRLERLTDREREVLAAIAGGMNNLEIATALSIGAATVKTHVSSILSKLGLRDRAQAVVFAYESGLARAGATDIGY</sequence>
<dbReference type="InterPro" id="IPR011006">
    <property type="entry name" value="CheY-like_superfamily"/>
</dbReference>
<dbReference type="InterPro" id="IPR000792">
    <property type="entry name" value="Tscrpt_reg_LuxR_C"/>
</dbReference>
<protein>
    <submittedName>
        <fullName evidence="8">Response regulator transcription factor</fullName>
    </submittedName>
</protein>
<keyword evidence="4" id="KW-0804">Transcription</keyword>
<dbReference type="GO" id="GO:0003677">
    <property type="term" value="F:DNA binding"/>
    <property type="evidence" value="ECO:0007669"/>
    <property type="project" value="UniProtKB-KW"/>
</dbReference>
<dbReference type="Gene3D" id="3.40.50.2300">
    <property type="match status" value="1"/>
</dbReference>
<dbReference type="PROSITE" id="PS00622">
    <property type="entry name" value="HTH_LUXR_1"/>
    <property type="match status" value="1"/>
</dbReference>
<keyword evidence="3" id="KW-0238">DNA-binding</keyword>
<feature type="modified residue" description="4-aspartylphosphate" evidence="5">
    <location>
        <position position="55"/>
    </location>
</feature>
<dbReference type="SUPFAM" id="SSF52172">
    <property type="entry name" value="CheY-like"/>
    <property type="match status" value="1"/>
</dbReference>
<dbReference type="PROSITE" id="PS50110">
    <property type="entry name" value="RESPONSE_REGULATORY"/>
    <property type="match status" value="1"/>
</dbReference>
<organism evidence="8 9">
    <name type="scientific">Marinihelvus fidelis</name>
    <dbReference type="NCBI Taxonomy" id="2613842"/>
    <lineage>
        <taxon>Bacteria</taxon>
        <taxon>Pseudomonadati</taxon>
        <taxon>Pseudomonadota</taxon>
        <taxon>Gammaproteobacteria</taxon>
        <taxon>Chromatiales</taxon>
        <taxon>Wenzhouxiangellaceae</taxon>
        <taxon>Marinihelvus</taxon>
    </lineage>
</organism>
<reference evidence="8 9" key="1">
    <citation type="submission" date="2019-09" db="EMBL/GenBank/DDBJ databases">
        <title>Wenzhouxiangella sp. Genome sequencing and assembly.</title>
        <authorList>
            <person name="Zhang R."/>
        </authorList>
    </citation>
    <scope>NUCLEOTIDE SEQUENCE [LARGE SCALE GENOMIC DNA]</scope>
    <source>
        <strain evidence="8 9">W260</strain>
    </source>
</reference>
<evidence type="ECO:0000256" key="3">
    <source>
        <dbReference type="ARBA" id="ARBA00023125"/>
    </source>
</evidence>
<comment type="caution">
    <text evidence="8">The sequence shown here is derived from an EMBL/GenBank/DDBJ whole genome shotgun (WGS) entry which is preliminary data.</text>
</comment>
<evidence type="ECO:0000313" key="9">
    <source>
        <dbReference type="Proteomes" id="UP000325372"/>
    </source>
</evidence>
<evidence type="ECO:0000256" key="4">
    <source>
        <dbReference type="ARBA" id="ARBA00023163"/>
    </source>
</evidence>
<dbReference type="SMART" id="SM00448">
    <property type="entry name" value="REC"/>
    <property type="match status" value="1"/>
</dbReference>
<evidence type="ECO:0000259" key="6">
    <source>
        <dbReference type="PROSITE" id="PS50043"/>
    </source>
</evidence>
<dbReference type="RefSeq" id="WP_150865504.1">
    <property type="nucleotide sequence ID" value="NZ_VYXP01000013.1"/>
</dbReference>
<feature type="domain" description="Response regulatory" evidence="7">
    <location>
        <begin position="4"/>
        <end position="125"/>
    </location>
</feature>
<dbReference type="SMART" id="SM00421">
    <property type="entry name" value="HTH_LUXR"/>
    <property type="match status" value="1"/>
</dbReference>
<dbReference type="GO" id="GO:0006355">
    <property type="term" value="P:regulation of DNA-templated transcription"/>
    <property type="evidence" value="ECO:0007669"/>
    <property type="project" value="InterPro"/>
</dbReference>
<dbReference type="PANTHER" id="PTHR43214">
    <property type="entry name" value="TWO-COMPONENT RESPONSE REGULATOR"/>
    <property type="match status" value="1"/>
</dbReference>
<dbReference type="SUPFAM" id="SSF46894">
    <property type="entry name" value="C-terminal effector domain of the bipartite response regulators"/>
    <property type="match status" value="1"/>
</dbReference>
<name>A0A5N0T756_9GAMM</name>
<gene>
    <name evidence="8" type="ORF">F3N42_14880</name>
</gene>
<dbReference type="InterPro" id="IPR058245">
    <property type="entry name" value="NreC/VraR/RcsB-like_REC"/>
</dbReference>
<feature type="domain" description="HTH luxR-type" evidence="6">
    <location>
        <begin position="153"/>
        <end position="218"/>
    </location>
</feature>
<dbReference type="PROSITE" id="PS50043">
    <property type="entry name" value="HTH_LUXR_2"/>
    <property type="match status" value="1"/>
</dbReference>
<dbReference type="GO" id="GO:0000160">
    <property type="term" value="P:phosphorelay signal transduction system"/>
    <property type="evidence" value="ECO:0007669"/>
    <property type="project" value="InterPro"/>
</dbReference>
<dbReference type="CDD" id="cd17535">
    <property type="entry name" value="REC_NarL-like"/>
    <property type="match status" value="1"/>
</dbReference>
<dbReference type="InterPro" id="IPR001789">
    <property type="entry name" value="Sig_transdc_resp-reg_receiver"/>
</dbReference>
<dbReference type="AlphaFoldDB" id="A0A5N0T756"/>